<dbReference type="PANTHER" id="PTHR46599">
    <property type="entry name" value="PIGGYBAC TRANSPOSABLE ELEMENT-DERIVED PROTEIN 4"/>
    <property type="match status" value="1"/>
</dbReference>
<dbReference type="Proteomes" id="UP000827092">
    <property type="component" value="Unassembled WGS sequence"/>
</dbReference>
<dbReference type="PANTHER" id="PTHR46599:SF3">
    <property type="entry name" value="PIGGYBAC TRANSPOSABLE ELEMENT-DERIVED PROTEIN 4"/>
    <property type="match status" value="1"/>
</dbReference>
<dbReference type="AlphaFoldDB" id="A0AAV6UKH2"/>
<evidence type="ECO:0000259" key="1">
    <source>
        <dbReference type="Pfam" id="PF13843"/>
    </source>
</evidence>
<dbReference type="EMBL" id="JAFNEN010000367">
    <property type="protein sequence ID" value="KAG8184645.1"/>
    <property type="molecule type" value="Genomic_DNA"/>
</dbReference>
<dbReference type="Pfam" id="PF13843">
    <property type="entry name" value="DDE_Tnp_1_7"/>
    <property type="match status" value="1"/>
</dbReference>
<dbReference type="InterPro" id="IPR029526">
    <property type="entry name" value="PGBD"/>
</dbReference>
<gene>
    <name evidence="2" type="ORF">JTE90_022693</name>
</gene>
<evidence type="ECO:0000313" key="2">
    <source>
        <dbReference type="EMBL" id="KAG8184645.1"/>
    </source>
</evidence>
<evidence type="ECO:0000313" key="3">
    <source>
        <dbReference type="Proteomes" id="UP000827092"/>
    </source>
</evidence>
<feature type="domain" description="PiggyBac transposable element-derived protein" evidence="1">
    <location>
        <begin position="79"/>
        <end position="423"/>
    </location>
</feature>
<organism evidence="2 3">
    <name type="scientific">Oedothorax gibbosus</name>
    <dbReference type="NCBI Taxonomy" id="931172"/>
    <lineage>
        <taxon>Eukaryota</taxon>
        <taxon>Metazoa</taxon>
        <taxon>Ecdysozoa</taxon>
        <taxon>Arthropoda</taxon>
        <taxon>Chelicerata</taxon>
        <taxon>Arachnida</taxon>
        <taxon>Araneae</taxon>
        <taxon>Araneomorphae</taxon>
        <taxon>Entelegynae</taxon>
        <taxon>Araneoidea</taxon>
        <taxon>Linyphiidae</taxon>
        <taxon>Erigoninae</taxon>
        <taxon>Oedothorax</taxon>
    </lineage>
</organism>
<comment type="caution">
    <text evidence="2">The sequence shown here is derived from an EMBL/GenBank/DDBJ whole genome shotgun (WGS) entry which is preliminary data.</text>
</comment>
<protein>
    <recommendedName>
        <fullName evidence="1">PiggyBac transposable element-derived protein domain-containing protein</fullName>
    </recommendedName>
</protein>
<accession>A0AAV6UKH2</accession>
<proteinExistence type="predicted"/>
<name>A0AAV6UKH2_9ARAC</name>
<sequence>MLSVENSNDFSYDSDEELLNSQVMNDNSDFEEEEHNLQDAKCHDAVIVENVKWENDPISMEQFPFTKSECLLQPKACNDPIEYFKHLFTDDFLDEIVTHTNDYARYVLHDQKTDARSRIKSWKDTTKEEILVFIGLILHMGTIRLTRLQDYWKKDSLFGFRVFGDNMSRDRFYLLLNALQFSKVTEQNSKDRFYKVRGMVNLFNARMAEIYYPGREISLSESMVCFKHYVTNKLNRRNMKFCTITTPDGMVVKCMLDDSDDNQNAHKVVLNLLDGMLDAGHSVFIDNSYCSYELVKCLAGRKIHCTGIIRRKEGIFPPEVREANLKKGETIAKFANGVMIAKWKDSIDVTCVSNEFINDIIVTSNKRGDIRSKPLPIIQYNKYMSSTKKLDHMLLPYYPCERQKIKWPTKVFIHVLQLIISNANFLHNEFSDKNMLLYDFRLSVIRCLLKQVTVTRIPVCDSSKLEHLLEAREEKNGRKMRKQCKRCYSKGKRRFTIYVCNDCDGSPGYCLKCAKITHV</sequence>
<reference evidence="2 3" key="1">
    <citation type="journal article" date="2022" name="Nat. Ecol. Evol.">
        <title>A masculinizing supergene underlies an exaggerated male reproductive morph in a spider.</title>
        <authorList>
            <person name="Hendrickx F."/>
            <person name="De Corte Z."/>
            <person name="Sonet G."/>
            <person name="Van Belleghem S.M."/>
            <person name="Kostlbacher S."/>
            <person name="Vangestel C."/>
        </authorList>
    </citation>
    <scope>NUCLEOTIDE SEQUENCE [LARGE SCALE GENOMIC DNA]</scope>
    <source>
        <strain evidence="2">W744_W776</strain>
    </source>
</reference>
<keyword evidence="3" id="KW-1185">Reference proteome</keyword>